<dbReference type="SMART" id="SM00756">
    <property type="entry name" value="VKc"/>
    <property type="match status" value="1"/>
</dbReference>
<feature type="transmembrane region" description="Helical" evidence="10">
    <location>
        <begin position="87"/>
        <end position="105"/>
    </location>
</feature>
<feature type="domain" description="Vitamin K epoxide reductase" evidence="11">
    <location>
        <begin position="5"/>
        <end position="138"/>
    </location>
</feature>
<evidence type="ECO:0000313" key="13">
    <source>
        <dbReference type="Proteomes" id="UP000178099"/>
    </source>
</evidence>
<evidence type="ECO:0000256" key="4">
    <source>
        <dbReference type="ARBA" id="ARBA00022719"/>
    </source>
</evidence>
<dbReference type="Proteomes" id="UP000178099">
    <property type="component" value="Unassembled WGS sequence"/>
</dbReference>
<keyword evidence="4" id="KW-0874">Quinone</keyword>
<evidence type="ECO:0000313" key="12">
    <source>
        <dbReference type="EMBL" id="OGZ12189.1"/>
    </source>
</evidence>
<comment type="caution">
    <text evidence="12">The sequence shown here is derived from an EMBL/GenBank/DDBJ whole genome shotgun (WGS) entry which is preliminary data.</text>
</comment>
<evidence type="ECO:0000256" key="1">
    <source>
        <dbReference type="ARBA" id="ARBA00004141"/>
    </source>
</evidence>
<comment type="subcellular location">
    <subcellularLocation>
        <location evidence="1">Membrane</location>
        <topology evidence="1">Multi-pass membrane protein</topology>
    </subcellularLocation>
</comment>
<evidence type="ECO:0000256" key="7">
    <source>
        <dbReference type="ARBA" id="ARBA00023136"/>
    </source>
</evidence>
<dbReference type="PANTHER" id="PTHR34573:SF1">
    <property type="entry name" value="VITAMIN K EPOXIDE REDUCTASE DOMAIN-CONTAINING PROTEIN"/>
    <property type="match status" value="1"/>
</dbReference>
<evidence type="ECO:0000259" key="11">
    <source>
        <dbReference type="SMART" id="SM00756"/>
    </source>
</evidence>
<keyword evidence="9" id="KW-0676">Redox-active center</keyword>
<evidence type="ECO:0000256" key="3">
    <source>
        <dbReference type="ARBA" id="ARBA00022692"/>
    </source>
</evidence>
<dbReference type="InterPro" id="IPR012932">
    <property type="entry name" value="VKOR"/>
</dbReference>
<reference evidence="12 13" key="1">
    <citation type="journal article" date="2016" name="Nat. Commun.">
        <title>Thousands of microbial genomes shed light on interconnected biogeochemical processes in an aquifer system.</title>
        <authorList>
            <person name="Anantharaman K."/>
            <person name="Brown C.T."/>
            <person name="Hug L.A."/>
            <person name="Sharon I."/>
            <person name="Castelle C.J."/>
            <person name="Probst A.J."/>
            <person name="Thomas B.C."/>
            <person name="Singh A."/>
            <person name="Wilkins M.J."/>
            <person name="Karaoz U."/>
            <person name="Brodie E.L."/>
            <person name="Williams K.H."/>
            <person name="Hubbard S.S."/>
            <person name="Banfield J.F."/>
        </authorList>
    </citation>
    <scope>NUCLEOTIDE SEQUENCE [LARGE SCALE GENOMIC DNA]</scope>
</reference>
<keyword evidence="5 10" id="KW-1133">Transmembrane helix</keyword>
<keyword evidence="7 10" id="KW-0472">Membrane</keyword>
<dbReference type="PANTHER" id="PTHR34573">
    <property type="entry name" value="VKC DOMAIN-CONTAINING PROTEIN"/>
    <property type="match status" value="1"/>
</dbReference>
<evidence type="ECO:0000256" key="10">
    <source>
        <dbReference type="SAM" id="Phobius"/>
    </source>
</evidence>
<keyword evidence="3 10" id="KW-0812">Transmembrane</keyword>
<comment type="similarity">
    <text evidence="2">Belongs to the VKOR family.</text>
</comment>
<dbReference type="EMBL" id="MHLN01000009">
    <property type="protein sequence ID" value="OGZ12189.1"/>
    <property type="molecule type" value="Genomic_DNA"/>
</dbReference>
<dbReference type="Gene3D" id="1.20.1440.130">
    <property type="entry name" value="VKOR domain"/>
    <property type="match status" value="1"/>
</dbReference>
<evidence type="ECO:0000256" key="2">
    <source>
        <dbReference type="ARBA" id="ARBA00006214"/>
    </source>
</evidence>
<evidence type="ECO:0000256" key="9">
    <source>
        <dbReference type="ARBA" id="ARBA00023284"/>
    </source>
</evidence>
<feature type="transmembrane region" description="Helical" evidence="10">
    <location>
        <begin position="144"/>
        <end position="164"/>
    </location>
</feature>
<dbReference type="InterPro" id="IPR038354">
    <property type="entry name" value="VKOR_sf"/>
</dbReference>
<accession>A0A1G2DEZ8</accession>
<feature type="transmembrane region" description="Helical" evidence="10">
    <location>
        <begin position="59"/>
        <end position="81"/>
    </location>
</feature>
<proteinExistence type="inferred from homology"/>
<evidence type="ECO:0000256" key="8">
    <source>
        <dbReference type="ARBA" id="ARBA00023157"/>
    </source>
</evidence>
<dbReference type="GO" id="GO:0048038">
    <property type="term" value="F:quinone binding"/>
    <property type="evidence" value="ECO:0007669"/>
    <property type="project" value="UniProtKB-KW"/>
</dbReference>
<evidence type="ECO:0000256" key="6">
    <source>
        <dbReference type="ARBA" id="ARBA00023002"/>
    </source>
</evidence>
<gene>
    <name evidence="12" type="ORF">A3D67_00770</name>
</gene>
<dbReference type="AlphaFoldDB" id="A0A1G2DEZ8"/>
<keyword evidence="8" id="KW-1015">Disulfide bond</keyword>
<feature type="transmembrane region" description="Helical" evidence="10">
    <location>
        <begin position="117"/>
        <end position="138"/>
    </location>
</feature>
<keyword evidence="6" id="KW-0560">Oxidoreductase</keyword>
<protein>
    <recommendedName>
        <fullName evidence="11">Vitamin K epoxide reductase domain-containing protein</fullName>
    </recommendedName>
</protein>
<name>A0A1G2DEZ8_9BACT</name>
<dbReference type="Gene3D" id="3.40.30.10">
    <property type="entry name" value="Glutaredoxin"/>
    <property type="match status" value="1"/>
</dbReference>
<feature type="transmembrane region" description="Helical" evidence="10">
    <location>
        <begin position="6"/>
        <end position="28"/>
    </location>
</feature>
<evidence type="ECO:0000256" key="5">
    <source>
        <dbReference type="ARBA" id="ARBA00022989"/>
    </source>
</evidence>
<dbReference type="CDD" id="cd10546">
    <property type="entry name" value="VKOR"/>
    <property type="match status" value="1"/>
</dbReference>
<sequence length="272" mass="29954">MFKNKYPTGTLLLIAFSVLGMVTMGYLISLHYSDSGSAFCNLGEGLSCDAVNKSIYSEVFSIPVSVLGFLYFAAIFLLVLWKRNAPPYLWIALVSIITLGPSLYLSGVEVFVLENICIYCEISKILIVAILVTAFVSAGNARPTLMQCSIAVALALFLGWATYLSHASVVPAGKYVAFAQCVYDRGMRMYGAKTCSFCIKQRALFGDAAVHIREIECDPRYPNNETERCIAKEIERTPTWMREDEAGNTLKRYEPGVLSLETIAVETGCVLP</sequence>
<dbReference type="Pfam" id="PF07884">
    <property type="entry name" value="VKOR"/>
    <property type="match status" value="1"/>
</dbReference>
<dbReference type="GO" id="GO:0016020">
    <property type="term" value="C:membrane"/>
    <property type="evidence" value="ECO:0007669"/>
    <property type="project" value="UniProtKB-SubCell"/>
</dbReference>
<dbReference type="GO" id="GO:0016491">
    <property type="term" value="F:oxidoreductase activity"/>
    <property type="evidence" value="ECO:0007669"/>
    <property type="project" value="UniProtKB-KW"/>
</dbReference>
<organism evidence="12 13">
    <name type="scientific">Candidatus Lloydbacteria bacterium RIFCSPHIGHO2_02_FULL_51_22</name>
    <dbReference type="NCBI Taxonomy" id="1798663"/>
    <lineage>
        <taxon>Bacteria</taxon>
        <taxon>Candidatus Lloydiibacteriota</taxon>
    </lineage>
</organism>